<gene>
    <name evidence="2" type="ORF">E6O51_17380</name>
</gene>
<keyword evidence="3" id="KW-1185">Reference proteome</keyword>
<comment type="caution">
    <text evidence="2">The sequence shown here is derived from an EMBL/GenBank/DDBJ whole genome shotgun (WGS) entry which is preliminary data.</text>
</comment>
<dbReference type="InterPro" id="IPR001633">
    <property type="entry name" value="EAL_dom"/>
</dbReference>
<sequence length="484" mass="53241">MPSQTMPARSTIPSSAGSRISGRAAWSNTAFSWHKSCMIISIGVSFAALQHETHPVVNTMHALRAVPRRQHDTVVDFAALQPLTRRLEGRLTVDWADYRLGSHLQPIVSFSHRSVVGHEGLVRAIDAAGNRIGPLTLLQEADNAAELISLDRSCRYLHIGQAATWGTPGYLFLNMHPLAFASLEATGCADFMRDTTAAFGLPPERLVIEITEDVLTDDSAFESSVRYLKDMGCRIALDDFGAGHSNFDRVWRLKPEIVKLDRDFATRAADDEAARRLLPQIVELLHEAGSLVLLEGIETAGQARIAMAADVDFAQGFFFGHPTGEAPEPAPSVAAIDAVWADYDTVQADDHRRYREHIGDYVNAIGHAAALLSDRRSMDEALKLFLTLPNALRCYMLDEQGFQISRNIPAHGERLATGVTPAVDSARSRWSRRPYFRRAMETPGRVCVTRPYLCISSAVLCVTVSICVQVGGHRRVLCGDVSWA</sequence>
<dbReference type="GO" id="GO:0071111">
    <property type="term" value="F:cyclic-guanylate-specific phosphodiesterase activity"/>
    <property type="evidence" value="ECO:0007669"/>
    <property type="project" value="InterPro"/>
</dbReference>
<dbReference type="CDD" id="cd01948">
    <property type="entry name" value="EAL"/>
    <property type="match status" value="1"/>
</dbReference>
<dbReference type="PANTHER" id="PTHR33121">
    <property type="entry name" value="CYCLIC DI-GMP PHOSPHODIESTERASE PDEF"/>
    <property type="match status" value="1"/>
</dbReference>
<dbReference type="PANTHER" id="PTHR33121:SF76">
    <property type="entry name" value="SIGNALING PROTEIN"/>
    <property type="match status" value="1"/>
</dbReference>
<dbReference type="InterPro" id="IPR035919">
    <property type="entry name" value="EAL_sf"/>
</dbReference>
<dbReference type="Gene3D" id="3.20.20.450">
    <property type="entry name" value="EAL domain"/>
    <property type="match status" value="1"/>
</dbReference>
<evidence type="ECO:0000259" key="1">
    <source>
        <dbReference type="PROSITE" id="PS50883"/>
    </source>
</evidence>
<dbReference type="EMBL" id="SSOD01000016">
    <property type="protein sequence ID" value="THF58112.1"/>
    <property type="molecule type" value="Genomic_DNA"/>
</dbReference>
<dbReference type="InterPro" id="IPR050706">
    <property type="entry name" value="Cyclic-di-GMP_PDE-like"/>
</dbReference>
<dbReference type="Gene3D" id="3.30.450.20">
    <property type="entry name" value="PAS domain"/>
    <property type="match status" value="1"/>
</dbReference>
<dbReference type="SUPFAM" id="SSF141868">
    <property type="entry name" value="EAL domain-like"/>
    <property type="match status" value="1"/>
</dbReference>
<dbReference type="SMART" id="SM00052">
    <property type="entry name" value="EAL"/>
    <property type="match status" value="1"/>
</dbReference>
<feature type="domain" description="EAL" evidence="1">
    <location>
        <begin position="84"/>
        <end position="336"/>
    </location>
</feature>
<dbReference type="InterPro" id="IPR029151">
    <property type="entry name" value="Sensor-like_sf"/>
</dbReference>
<name>A0A4S4AH75_9RHOO</name>
<accession>A0A4S4AH75</accession>
<proteinExistence type="predicted"/>
<organism evidence="2 3">
    <name type="scientific">Pseudothauera rhizosphaerae</name>
    <dbReference type="NCBI Taxonomy" id="2565932"/>
    <lineage>
        <taxon>Bacteria</taxon>
        <taxon>Pseudomonadati</taxon>
        <taxon>Pseudomonadota</taxon>
        <taxon>Betaproteobacteria</taxon>
        <taxon>Rhodocyclales</taxon>
        <taxon>Zoogloeaceae</taxon>
        <taxon>Pseudothauera</taxon>
    </lineage>
</organism>
<dbReference type="Proteomes" id="UP000307956">
    <property type="component" value="Unassembled WGS sequence"/>
</dbReference>
<dbReference type="SUPFAM" id="SSF103190">
    <property type="entry name" value="Sensory domain-like"/>
    <property type="match status" value="1"/>
</dbReference>
<dbReference type="OrthoDB" id="9813903at2"/>
<dbReference type="Pfam" id="PF00563">
    <property type="entry name" value="EAL"/>
    <property type="match status" value="1"/>
</dbReference>
<evidence type="ECO:0000313" key="3">
    <source>
        <dbReference type="Proteomes" id="UP000307956"/>
    </source>
</evidence>
<protein>
    <submittedName>
        <fullName evidence="2">EAL domain-containing protein</fullName>
    </submittedName>
</protein>
<dbReference type="PROSITE" id="PS50883">
    <property type="entry name" value="EAL"/>
    <property type="match status" value="1"/>
</dbReference>
<reference evidence="2 3" key="1">
    <citation type="submission" date="2019-04" db="EMBL/GenBank/DDBJ databases">
        <title>Azoarcus rhizosphaerae sp. nov. isolated from rhizosphere of Ficus religiosa.</title>
        <authorList>
            <person name="Lin S.-Y."/>
            <person name="Hameed A."/>
            <person name="Hsu Y.-H."/>
            <person name="Young C.-C."/>
        </authorList>
    </citation>
    <scope>NUCLEOTIDE SEQUENCE [LARGE SCALE GENOMIC DNA]</scope>
    <source>
        <strain evidence="2 3">CC-YHH848</strain>
    </source>
</reference>
<evidence type="ECO:0000313" key="2">
    <source>
        <dbReference type="EMBL" id="THF58112.1"/>
    </source>
</evidence>
<dbReference type="AlphaFoldDB" id="A0A4S4AH75"/>